<dbReference type="Pfam" id="PF00999">
    <property type="entry name" value="Na_H_Exchanger"/>
    <property type="match status" value="1"/>
</dbReference>
<dbReference type="Gene3D" id="1.20.1530.20">
    <property type="match status" value="1"/>
</dbReference>
<dbReference type="GO" id="GO:0042391">
    <property type="term" value="P:regulation of membrane potential"/>
    <property type="evidence" value="ECO:0007669"/>
    <property type="project" value="InterPro"/>
</dbReference>
<comment type="caution">
    <text evidence="8">The sequence shown here is derived from an EMBL/GenBank/DDBJ whole genome shotgun (WGS) entry which is preliminary data.</text>
</comment>
<evidence type="ECO:0000259" key="7">
    <source>
        <dbReference type="Pfam" id="PF00999"/>
    </source>
</evidence>
<feature type="transmembrane region" description="Helical" evidence="6">
    <location>
        <begin position="356"/>
        <end position="375"/>
    </location>
</feature>
<keyword evidence="9" id="KW-1185">Reference proteome</keyword>
<evidence type="ECO:0000313" key="8">
    <source>
        <dbReference type="EMBL" id="KPI36804.1"/>
    </source>
</evidence>
<dbReference type="GO" id="GO:0036376">
    <property type="term" value="P:sodium ion export across plasma membrane"/>
    <property type="evidence" value="ECO:0007669"/>
    <property type="project" value="InterPro"/>
</dbReference>
<feature type="region of interest" description="Disordered" evidence="5">
    <location>
        <begin position="457"/>
        <end position="476"/>
    </location>
</feature>
<keyword evidence="2 6" id="KW-0812">Transmembrane</keyword>
<dbReference type="GO" id="GO:0015385">
    <property type="term" value="F:sodium:proton antiporter activity"/>
    <property type="evidence" value="ECO:0007669"/>
    <property type="project" value="InterPro"/>
</dbReference>
<organism evidence="8 9">
    <name type="scientific">Cyphellophora attinorum</name>
    <dbReference type="NCBI Taxonomy" id="1664694"/>
    <lineage>
        <taxon>Eukaryota</taxon>
        <taxon>Fungi</taxon>
        <taxon>Dikarya</taxon>
        <taxon>Ascomycota</taxon>
        <taxon>Pezizomycotina</taxon>
        <taxon>Eurotiomycetes</taxon>
        <taxon>Chaetothyriomycetidae</taxon>
        <taxon>Chaetothyriales</taxon>
        <taxon>Cyphellophoraceae</taxon>
        <taxon>Cyphellophora</taxon>
    </lineage>
</organism>
<feature type="transmembrane region" description="Helical" evidence="6">
    <location>
        <begin position="294"/>
        <end position="313"/>
    </location>
</feature>
<evidence type="ECO:0000256" key="5">
    <source>
        <dbReference type="SAM" id="MobiDB-lite"/>
    </source>
</evidence>
<feature type="transmembrane region" description="Helical" evidence="6">
    <location>
        <begin position="12"/>
        <end position="32"/>
    </location>
</feature>
<gene>
    <name evidence="8" type="ORF">AB675_11879</name>
</gene>
<feature type="transmembrane region" description="Helical" evidence="6">
    <location>
        <begin position="202"/>
        <end position="225"/>
    </location>
</feature>
<evidence type="ECO:0000256" key="1">
    <source>
        <dbReference type="ARBA" id="ARBA00004141"/>
    </source>
</evidence>
<dbReference type="GO" id="GO:0120029">
    <property type="term" value="P:proton export across plasma membrane"/>
    <property type="evidence" value="ECO:0007669"/>
    <property type="project" value="InterPro"/>
</dbReference>
<evidence type="ECO:0000313" key="9">
    <source>
        <dbReference type="Proteomes" id="UP000038010"/>
    </source>
</evidence>
<dbReference type="AlphaFoldDB" id="A0A0N1H6A0"/>
<keyword evidence="4 6" id="KW-0472">Membrane</keyword>
<dbReference type="InterPro" id="IPR038770">
    <property type="entry name" value="Na+/solute_symporter_sf"/>
</dbReference>
<feature type="transmembrane region" description="Helical" evidence="6">
    <location>
        <begin position="407"/>
        <end position="432"/>
    </location>
</feature>
<dbReference type="InterPro" id="IPR006153">
    <property type="entry name" value="Cation/H_exchanger_TM"/>
</dbReference>
<protein>
    <submittedName>
        <fullName evidence="8">Putative Na(+)/H(+) antiporter C3A11.09</fullName>
    </submittedName>
</protein>
<dbReference type="GO" id="GO:0030007">
    <property type="term" value="P:intracellular potassium ion homeostasis"/>
    <property type="evidence" value="ECO:0007669"/>
    <property type="project" value="TreeGrafter"/>
</dbReference>
<dbReference type="GO" id="GO:0005886">
    <property type="term" value="C:plasma membrane"/>
    <property type="evidence" value="ECO:0007669"/>
    <property type="project" value="InterPro"/>
</dbReference>
<feature type="compositionally biased region" description="Acidic residues" evidence="5">
    <location>
        <begin position="462"/>
        <end position="476"/>
    </location>
</feature>
<evidence type="ECO:0000256" key="3">
    <source>
        <dbReference type="ARBA" id="ARBA00022989"/>
    </source>
</evidence>
<feature type="transmembrane region" description="Helical" evidence="6">
    <location>
        <begin position="102"/>
        <end position="127"/>
    </location>
</feature>
<dbReference type="PANTHER" id="PTHR31382">
    <property type="entry name" value="NA(+)/H(+) ANTIPORTER"/>
    <property type="match status" value="1"/>
</dbReference>
<proteinExistence type="predicted"/>
<feature type="transmembrane region" description="Helical" evidence="6">
    <location>
        <begin position="325"/>
        <end position="344"/>
    </location>
</feature>
<evidence type="ECO:0000256" key="2">
    <source>
        <dbReference type="ARBA" id="ARBA00022692"/>
    </source>
</evidence>
<dbReference type="VEuPathDB" id="FungiDB:AB675_11879"/>
<feature type="domain" description="Cation/H+ exchanger transmembrane" evidence="7">
    <location>
        <begin position="24"/>
        <end position="425"/>
    </location>
</feature>
<feature type="transmembrane region" description="Helical" evidence="6">
    <location>
        <begin position="237"/>
        <end position="259"/>
    </location>
</feature>
<keyword evidence="3 6" id="KW-1133">Transmembrane helix</keyword>
<dbReference type="STRING" id="1664694.A0A0N1H6A0"/>
<dbReference type="PANTHER" id="PTHR31382:SF2">
    <property type="entry name" value="CATION_H+ EXCHANGER DOMAIN-CONTAINING PROTEIN"/>
    <property type="match status" value="1"/>
</dbReference>
<accession>A0A0N1H6A0</accession>
<name>A0A0N1H6A0_9EURO</name>
<dbReference type="Proteomes" id="UP000038010">
    <property type="component" value="Unassembled WGS sequence"/>
</dbReference>
<dbReference type="InterPro" id="IPR004712">
    <property type="entry name" value="Na+/H+_antiporter_fungi"/>
</dbReference>
<feature type="transmembrane region" description="Helical" evidence="6">
    <location>
        <begin position="265"/>
        <end position="282"/>
    </location>
</feature>
<dbReference type="EMBL" id="LFJN01000028">
    <property type="protein sequence ID" value="KPI36804.1"/>
    <property type="molecule type" value="Genomic_DNA"/>
</dbReference>
<evidence type="ECO:0000256" key="4">
    <source>
        <dbReference type="ARBA" id="ARBA00023136"/>
    </source>
</evidence>
<dbReference type="RefSeq" id="XP_017996767.1">
    <property type="nucleotide sequence ID" value="XM_018140763.1"/>
</dbReference>
<dbReference type="OrthoDB" id="2190219at2759"/>
<sequence length="476" mass="52497">MSWPEIEPSTSHLTYLLLSLFLIAFALFAELVRNRIHLSEPPLATLAGIAFGPRGATILDPLTWGWEDNISQEFTRVVIGVQVFTTGIELPAKYIKKHARGVSLLLGPNMVAGWFICTAILHFVLGFNVRNCLVIAACLTPTDPVLSASVLGEARFSQRIPKRLRHILSAESGCNDGSAFPLIYAGLYIMTAPSFGEGFKEWFLNVIIWQCSVGIIVGVILGLAANRALKFSEKRNFLQEATLFVFYFLLAILCVGVGATLGLDDFLVCFAAGQAFCWDGWFVSKTHKMKLPSIIDLLLNSVLFVYFGSIIPWHAFHDTIPPGKLILISVLVLLIRRLPAILALKPFIREIHTWNEALFAGHFGPMGVAAIFLAMEARARLETGTSEVLPHPPRDINRAYNDVINHVWPIVSFVVLWSIMVHGFSALVMAVIGSFSRHEKERAPLLGSETARLYGMANENGDMTDGEESGSDAEET</sequence>
<dbReference type="GeneID" id="28732644"/>
<evidence type="ECO:0000256" key="6">
    <source>
        <dbReference type="SAM" id="Phobius"/>
    </source>
</evidence>
<comment type="subcellular location">
    <subcellularLocation>
        <location evidence="1">Membrane</location>
        <topology evidence="1">Multi-pass membrane protein</topology>
    </subcellularLocation>
</comment>
<reference evidence="8 9" key="1">
    <citation type="submission" date="2015-06" db="EMBL/GenBank/DDBJ databases">
        <title>Draft genome of the ant-associated black yeast Phialophora attae CBS 131958.</title>
        <authorList>
            <person name="Moreno L.F."/>
            <person name="Stielow B.J."/>
            <person name="de Hoog S."/>
            <person name="Vicente V.A."/>
            <person name="Weiss V.A."/>
            <person name="de Vries M."/>
            <person name="Cruz L.M."/>
            <person name="Souza E.M."/>
        </authorList>
    </citation>
    <scope>NUCLEOTIDE SEQUENCE [LARGE SCALE GENOMIC DNA]</scope>
    <source>
        <strain evidence="8 9">CBS 131958</strain>
    </source>
</reference>